<accession>A0ABY7QA31</accession>
<dbReference type="Proteomes" id="UP001212821">
    <property type="component" value="Chromosome"/>
</dbReference>
<dbReference type="EMBL" id="CP115450">
    <property type="protein sequence ID" value="WBP89610.1"/>
    <property type="molecule type" value="Genomic_DNA"/>
</dbReference>
<gene>
    <name evidence="1" type="ORF">O1G21_29705</name>
</gene>
<name>A0ABY7QA31_9ACTN</name>
<sequence>MREERPYWNTNVARHAGILRAAAPGMSYREVREAAGRVLPGVRYRWHVLRRYSLTWRKP</sequence>
<reference evidence="2" key="1">
    <citation type="submission" date="2022-12" db="EMBL/GenBank/DDBJ databases">
        <authorList>
            <person name="Mo P."/>
        </authorList>
    </citation>
    <scope>NUCLEOTIDE SEQUENCE [LARGE SCALE GENOMIC DNA]</scope>
    <source>
        <strain evidence="2">HUAS 3-15</strain>
    </source>
</reference>
<keyword evidence="2" id="KW-1185">Reference proteome</keyword>
<organism evidence="1 2">
    <name type="scientific">Kitasatospora cathayae</name>
    <dbReference type="NCBI Taxonomy" id="3004092"/>
    <lineage>
        <taxon>Bacteria</taxon>
        <taxon>Bacillati</taxon>
        <taxon>Actinomycetota</taxon>
        <taxon>Actinomycetes</taxon>
        <taxon>Kitasatosporales</taxon>
        <taxon>Streptomycetaceae</taxon>
        <taxon>Kitasatospora</taxon>
    </lineage>
</organism>
<proteinExistence type="predicted"/>
<protein>
    <submittedName>
        <fullName evidence="1">Uncharacterized protein</fullName>
    </submittedName>
</protein>
<dbReference type="RefSeq" id="WP_270148009.1">
    <property type="nucleotide sequence ID" value="NZ_CP115450.1"/>
</dbReference>
<evidence type="ECO:0000313" key="2">
    <source>
        <dbReference type="Proteomes" id="UP001212821"/>
    </source>
</evidence>
<evidence type="ECO:0000313" key="1">
    <source>
        <dbReference type="EMBL" id="WBP89610.1"/>
    </source>
</evidence>